<dbReference type="EMBL" id="UIGI01000002">
    <property type="protein sequence ID" value="SUY92831.1"/>
    <property type="molecule type" value="Genomic_DNA"/>
</dbReference>
<gene>
    <name evidence="2" type="ORF">NCTC12119_04860</name>
</gene>
<accession>A0A381KQE8</accession>
<feature type="signal peptide" evidence="1">
    <location>
        <begin position="1"/>
        <end position="21"/>
    </location>
</feature>
<name>A0A381KQE8_9ENTR</name>
<proteinExistence type="predicted"/>
<dbReference type="Proteomes" id="UP000255528">
    <property type="component" value="Unassembled WGS sequence"/>
</dbReference>
<dbReference type="RefSeq" id="WP_115632066.1">
    <property type="nucleotide sequence ID" value="NZ_UIGI01000002.1"/>
</dbReference>
<protein>
    <submittedName>
        <fullName evidence="2">Uncharacterized protein</fullName>
    </submittedName>
</protein>
<reference evidence="2 3" key="1">
    <citation type="submission" date="2018-06" db="EMBL/GenBank/DDBJ databases">
        <authorList>
            <consortium name="Pathogen Informatics"/>
            <person name="Doyle S."/>
        </authorList>
    </citation>
    <scope>NUCLEOTIDE SEQUENCE [LARGE SCALE GENOMIC DNA]</scope>
    <source>
        <strain evidence="2 3">NCTC12119</strain>
    </source>
</reference>
<evidence type="ECO:0000313" key="3">
    <source>
        <dbReference type="Proteomes" id="UP000255528"/>
    </source>
</evidence>
<sequence>MKTIKLLGMALFIALPLHAVAAPVDKDIIKDMASLRQQSCPGDATNVQSLEKNIESDALYEILWELKYGVSKVLNTGLYPKAIRIAPKYADCQNSNAWAEAIKAHLYADQA</sequence>
<keyword evidence="1" id="KW-0732">Signal</keyword>
<dbReference type="AlphaFoldDB" id="A0A381KQE8"/>
<organism evidence="2 3">
    <name type="scientific">Buttiauxella agrestis</name>
    <dbReference type="NCBI Taxonomy" id="82977"/>
    <lineage>
        <taxon>Bacteria</taxon>
        <taxon>Pseudomonadati</taxon>
        <taxon>Pseudomonadota</taxon>
        <taxon>Gammaproteobacteria</taxon>
        <taxon>Enterobacterales</taxon>
        <taxon>Enterobacteriaceae</taxon>
        <taxon>Buttiauxella</taxon>
    </lineage>
</organism>
<evidence type="ECO:0000256" key="1">
    <source>
        <dbReference type="SAM" id="SignalP"/>
    </source>
</evidence>
<feature type="chain" id="PRO_5016565850" evidence="1">
    <location>
        <begin position="22"/>
        <end position="111"/>
    </location>
</feature>
<evidence type="ECO:0000313" key="2">
    <source>
        <dbReference type="EMBL" id="SUY92831.1"/>
    </source>
</evidence>